<keyword evidence="3" id="KW-1185">Reference proteome</keyword>
<name>A0A2A9NV96_9AGAR</name>
<proteinExistence type="predicted"/>
<feature type="chain" id="PRO_5013151610" description="Ubiquitin 3 binding protein But2 C-terminal domain-containing protein" evidence="1">
    <location>
        <begin position="20"/>
        <end position="227"/>
    </location>
</feature>
<dbReference type="OrthoDB" id="2888337at2759"/>
<feature type="signal peptide" evidence="1">
    <location>
        <begin position="1"/>
        <end position="19"/>
    </location>
</feature>
<gene>
    <name evidence="2" type="ORF">AMATHDRAFT_45569</name>
</gene>
<dbReference type="Proteomes" id="UP000242287">
    <property type="component" value="Unassembled WGS sequence"/>
</dbReference>
<reference evidence="2 3" key="1">
    <citation type="submission" date="2014-02" db="EMBL/GenBank/DDBJ databases">
        <title>Transposable element dynamics among asymbiotic and ectomycorrhizal Amanita fungi.</title>
        <authorList>
            <consortium name="DOE Joint Genome Institute"/>
            <person name="Hess J."/>
            <person name="Skrede I."/>
            <person name="Wolfe B."/>
            <person name="LaButti K."/>
            <person name="Ohm R.A."/>
            <person name="Grigoriev I.V."/>
            <person name="Pringle A."/>
        </authorList>
    </citation>
    <scope>NUCLEOTIDE SEQUENCE [LARGE SCALE GENOMIC DNA]</scope>
    <source>
        <strain evidence="2 3">SKay4041</strain>
    </source>
</reference>
<evidence type="ECO:0000256" key="1">
    <source>
        <dbReference type="SAM" id="SignalP"/>
    </source>
</evidence>
<evidence type="ECO:0008006" key="4">
    <source>
        <dbReference type="Google" id="ProtNLM"/>
    </source>
</evidence>
<keyword evidence="1" id="KW-0732">Signal</keyword>
<organism evidence="2 3">
    <name type="scientific">Amanita thiersii Skay4041</name>
    <dbReference type="NCBI Taxonomy" id="703135"/>
    <lineage>
        <taxon>Eukaryota</taxon>
        <taxon>Fungi</taxon>
        <taxon>Dikarya</taxon>
        <taxon>Basidiomycota</taxon>
        <taxon>Agaricomycotina</taxon>
        <taxon>Agaricomycetes</taxon>
        <taxon>Agaricomycetidae</taxon>
        <taxon>Agaricales</taxon>
        <taxon>Pluteineae</taxon>
        <taxon>Amanitaceae</taxon>
        <taxon>Amanita</taxon>
    </lineage>
</organism>
<accession>A0A2A9NV96</accession>
<dbReference type="AlphaFoldDB" id="A0A2A9NV96"/>
<protein>
    <recommendedName>
        <fullName evidence="4">Ubiquitin 3 binding protein But2 C-terminal domain-containing protein</fullName>
    </recommendedName>
</protein>
<evidence type="ECO:0000313" key="2">
    <source>
        <dbReference type="EMBL" id="PFH53294.1"/>
    </source>
</evidence>
<dbReference type="EMBL" id="KZ301974">
    <property type="protein sequence ID" value="PFH53294.1"/>
    <property type="molecule type" value="Genomic_DNA"/>
</dbReference>
<evidence type="ECO:0000313" key="3">
    <source>
        <dbReference type="Proteomes" id="UP000242287"/>
    </source>
</evidence>
<sequence>MKTSLLLSSLLLVVPNVFAVNEYVTIRNVPKPAACNNNGLLPDGGWIANKPCGYVMGTAVAGQRFDVHVTSAAGFHYGRYRGTGGNFCTWLLPSSLDLSTGVSVAASCSDSTQSFLCNRQVFGRDFDAAPHTGDGAIIVPVNLAGCQGFYNYFVDTTFTSGRFQDPVPFNVGGTSSGGYRYSTLDGQASMVRAFVPEYGQTIWFFVPRACIAAQLPGGLHNESGDSC</sequence>